<dbReference type="GeneID" id="91406622"/>
<feature type="compositionally biased region" description="Basic and acidic residues" evidence="1">
    <location>
        <begin position="357"/>
        <end position="366"/>
    </location>
</feature>
<comment type="caution">
    <text evidence="3">The sequence shown here is derived from an EMBL/GenBank/DDBJ whole genome shotgun (WGS) entry which is preliminary data.</text>
</comment>
<dbReference type="GO" id="GO:0016757">
    <property type="term" value="F:glycosyltransferase activity"/>
    <property type="evidence" value="ECO:0007669"/>
    <property type="project" value="UniProtKB-KW"/>
</dbReference>
<accession>A0A1Y2NSQ1</accession>
<keyword evidence="3" id="KW-0808">Transferase</keyword>
<dbReference type="SUPFAM" id="SSF53756">
    <property type="entry name" value="UDP-Glycosyltransferase/glycogen phosphorylase"/>
    <property type="match status" value="1"/>
</dbReference>
<evidence type="ECO:0000256" key="1">
    <source>
        <dbReference type="SAM" id="MobiDB-lite"/>
    </source>
</evidence>
<dbReference type="EMBL" id="ASYR01000048">
    <property type="protein sequence ID" value="KAF0646670.1"/>
    <property type="molecule type" value="Genomic_DNA"/>
</dbReference>
<evidence type="ECO:0000313" key="3">
    <source>
        <dbReference type="EMBL" id="OSY50087.1"/>
    </source>
</evidence>
<evidence type="ECO:0000313" key="5">
    <source>
        <dbReference type="Proteomes" id="UP000731519"/>
    </source>
</evidence>
<protein>
    <submittedName>
        <fullName evidence="3">UDP-GlcNAc:ribostamycin N-acetylglucosaminyltransferase</fullName>
        <ecNumber evidence="3">2.4.1.285</ecNumber>
    </submittedName>
</protein>
<dbReference type="EC" id="2.4.1.285" evidence="3"/>
<dbReference type="RefSeq" id="WP_031132485.1">
    <property type="nucleotide sequence ID" value="NZ_ASYR01000048.1"/>
</dbReference>
<evidence type="ECO:0000313" key="4">
    <source>
        <dbReference type="Proteomes" id="UP000194318"/>
    </source>
</evidence>
<reference evidence="3 4" key="2">
    <citation type="submission" date="2016-09" db="EMBL/GenBank/DDBJ databases">
        <title>Streptomyces fradiae DSM40063, a candidate organism with high potential of specific P450 cytochromes.</title>
        <authorList>
            <person name="Grumaz C."/>
            <person name="Vainshtein Y."/>
            <person name="Kirstahler P."/>
            <person name="Sohn K."/>
        </authorList>
    </citation>
    <scope>NUCLEOTIDE SEQUENCE [LARGE SCALE GENOMIC DNA]</scope>
    <source>
        <strain evidence="3 4">DSM 40063</strain>
    </source>
</reference>
<dbReference type="AlphaFoldDB" id="A0A1Y2NSQ1"/>
<gene>
    <name evidence="3" type="primary">neoK</name>
    <name evidence="3" type="ORF">BG846_04325</name>
    <name evidence="2" type="ORF">K701_27190</name>
</gene>
<organism evidence="3 4">
    <name type="scientific">Streptomyces fradiae ATCC 10745 = DSM 40063</name>
    <dbReference type="NCBI Taxonomy" id="1319510"/>
    <lineage>
        <taxon>Bacteria</taxon>
        <taxon>Bacillati</taxon>
        <taxon>Actinomycetota</taxon>
        <taxon>Actinomycetes</taxon>
        <taxon>Kitasatosporales</taxon>
        <taxon>Streptomycetaceae</taxon>
        <taxon>Streptomyces</taxon>
    </lineage>
</organism>
<keyword evidence="3" id="KW-0328">Glycosyltransferase</keyword>
<reference evidence="2 5" key="1">
    <citation type="submission" date="2013-05" db="EMBL/GenBank/DDBJ databases">
        <title>Genome Sequence of Streptomyces fradiae.</title>
        <authorList>
            <person name="Kirby R."/>
        </authorList>
    </citation>
    <scope>NUCLEOTIDE SEQUENCE [LARGE SCALE GENOMIC DNA]</scope>
    <source>
        <strain evidence="2 5">ATCC 10745</strain>
    </source>
</reference>
<dbReference type="Proteomes" id="UP000731519">
    <property type="component" value="Unassembled WGS sequence"/>
</dbReference>
<evidence type="ECO:0000313" key="2">
    <source>
        <dbReference type="EMBL" id="KAF0646670.1"/>
    </source>
</evidence>
<dbReference type="EMBL" id="MIFZ01000296">
    <property type="protein sequence ID" value="OSY50087.1"/>
    <property type="molecule type" value="Genomic_DNA"/>
</dbReference>
<sequence>MAEAPAGRALFEIYDEGFDSPSWGGVETALWHLSRSLREAGTEAEFYRSSEGADLDALAARVERDRVDAVFPLVESDLFEGAAWRRLPALHARTVRVWHDVSRLSADLSAPPPCPVHARVPALPGAPVAEGCPARGAHPEGPMREVFLGEWPWTRCFPRRSVIPWAADHVPAKDLCDPSGPVVLQLGKIDTVDAERCLRRLTGAGVALRVVFATWSRRGREARELVRAHQGAGRRVEVLDAYDIRTDWERVFGGASLFLLPSVFHETYNFAAAEAVQLGVPVAALGEGGNLPRFASLTAPTPDALVDRLLAGGGAVAPRPRPAAGWRDVAARYAEVIREHPAAGAGPAVPAGAGEGRGGREEEHGG</sequence>
<keyword evidence="5" id="KW-1185">Reference proteome</keyword>
<proteinExistence type="predicted"/>
<name>A0A1Y2NSQ1_STRFR</name>
<feature type="region of interest" description="Disordered" evidence="1">
    <location>
        <begin position="342"/>
        <end position="366"/>
    </location>
</feature>
<feature type="compositionally biased region" description="Low complexity" evidence="1">
    <location>
        <begin position="342"/>
        <end position="352"/>
    </location>
</feature>
<dbReference type="Proteomes" id="UP000194318">
    <property type="component" value="Unassembled WGS sequence"/>
</dbReference>
<dbReference type="Gene3D" id="3.40.50.2000">
    <property type="entry name" value="Glycogen Phosphorylase B"/>
    <property type="match status" value="1"/>
</dbReference>